<reference evidence="3 4" key="1">
    <citation type="submission" date="2016-10" db="EMBL/GenBank/DDBJ databases">
        <authorList>
            <person name="de Groot N.N."/>
        </authorList>
    </citation>
    <scope>NUCLEOTIDE SEQUENCE [LARGE SCALE GENOMIC DNA]</scope>
    <source>
        <strain evidence="3 4">DSM 19073</strain>
    </source>
</reference>
<evidence type="ECO:0000313" key="3">
    <source>
        <dbReference type="EMBL" id="SFJ11474.1"/>
    </source>
</evidence>
<keyword evidence="4" id="KW-1185">Reference proteome</keyword>
<comment type="catalytic activity">
    <reaction evidence="2">
        <text>a 3'-end 2',3'-cyclophospho-ribonucleotide-RNA + H2O = a 3'-end 2'-phospho-ribonucleotide-RNA + H(+)</text>
        <dbReference type="Rhea" id="RHEA:11828"/>
        <dbReference type="Rhea" id="RHEA-COMP:10464"/>
        <dbReference type="Rhea" id="RHEA-COMP:17353"/>
        <dbReference type="ChEBI" id="CHEBI:15377"/>
        <dbReference type="ChEBI" id="CHEBI:15378"/>
        <dbReference type="ChEBI" id="CHEBI:83064"/>
        <dbReference type="ChEBI" id="CHEBI:173113"/>
        <dbReference type="EC" id="3.1.4.58"/>
    </reaction>
</comment>
<dbReference type="SUPFAM" id="SSF55144">
    <property type="entry name" value="LigT-like"/>
    <property type="match status" value="1"/>
</dbReference>
<keyword evidence="3" id="KW-0436">Ligase</keyword>
<dbReference type="PANTHER" id="PTHR35561">
    <property type="entry name" value="RNA 2',3'-CYCLIC PHOSPHODIESTERASE"/>
    <property type="match status" value="1"/>
</dbReference>
<dbReference type="NCBIfam" id="TIGR02258">
    <property type="entry name" value="2_5_ligase"/>
    <property type="match status" value="1"/>
</dbReference>
<dbReference type="Proteomes" id="UP000199110">
    <property type="component" value="Unassembled WGS sequence"/>
</dbReference>
<dbReference type="EMBL" id="FORA01000002">
    <property type="protein sequence ID" value="SFJ11474.1"/>
    <property type="molecule type" value="Genomic_DNA"/>
</dbReference>
<evidence type="ECO:0000256" key="2">
    <source>
        <dbReference type="HAMAP-Rule" id="MF_01940"/>
    </source>
</evidence>
<dbReference type="GO" id="GO:0004113">
    <property type="term" value="F:2',3'-cyclic-nucleotide 3'-phosphodiesterase activity"/>
    <property type="evidence" value="ECO:0007669"/>
    <property type="project" value="InterPro"/>
</dbReference>
<sequence length="181" mass="19323">MRAFLGLAVRPEWIGPLVSAQGRLRGGNRVGAEDLHVTLAFLDDQPEAKLEALHEALDTRRLGSAEVQALAYAVLGSSRARAVVLDLVANAGLAALRDTVRTAARSAGIDLPRERFRPHVTLVRFAATAPADADRLQGALTRLGAPDLPTRRATGLTLWSSVLTPDGPIYDTLSTYPLRAA</sequence>
<dbReference type="RefSeq" id="WP_092780162.1">
    <property type="nucleotide sequence ID" value="NZ_FORA01000002.1"/>
</dbReference>
<dbReference type="EC" id="3.1.4.58" evidence="2"/>
<dbReference type="HAMAP" id="MF_01940">
    <property type="entry name" value="RNA_CPDase"/>
    <property type="match status" value="1"/>
</dbReference>
<proteinExistence type="inferred from homology"/>
<dbReference type="STRING" id="390807.SAMN04488095_2222"/>
<feature type="active site" description="Proton acceptor" evidence="2">
    <location>
        <position position="119"/>
    </location>
</feature>
<organism evidence="3 4">
    <name type="scientific">Jannaschia pohangensis</name>
    <dbReference type="NCBI Taxonomy" id="390807"/>
    <lineage>
        <taxon>Bacteria</taxon>
        <taxon>Pseudomonadati</taxon>
        <taxon>Pseudomonadota</taxon>
        <taxon>Alphaproteobacteria</taxon>
        <taxon>Rhodobacterales</taxon>
        <taxon>Roseobacteraceae</taxon>
        <taxon>Jannaschia</taxon>
    </lineage>
</organism>
<feature type="short sequence motif" description="HXTX 1" evidence="2">
    <location>
        <begin position="36"/>
        <end position="39"/>
    </location>
</feature>
<protein>
    <recommendedName>
        <fullName evidence="2">RNA 2',3'-cyclic phosphodiesterase</fullName>
        <shortName evidence="2">RNA 2',3'-CPDase</shortName>
        <ecNumber evidence="2">3.1.4.58</ecNumber>
    </recommendedName>
</protein>
<keyword evidence="1 2" id="KW-0378">Hydrolase</keyword>
<evidence type="ECO:0000313" key="4">
    <source>
        <dbReference type="Proteomes" id="UP000199110"/>
    </source>
</evidence>
<dbReference type="GO" id="GO:0008664">
    <property type="term" value="F:RNA 2',3'-cyclic 3'-phosphodiesterase activity"/>
    <property type="evidence" value="ECO:0007669"/>
    <property type="project" value="UniProtKB-EC"/>
</dbReference>
<dbReference type="PANTHER" id="PTHR35561:SF1">
    <property type="entry name" value="RNA 2',3'-CYCLIC PHOSPHODIESTERASE"/>
    <property type="match status" value="1"/>
</dbReference>
<dbReference type="GO" id="GO:0016874">
    <property type="term" value="F:ligase activity"/>
    <property type="evidence" value="ECO:0007669"/>
    <property type="project" value="UniProtKB-KW"/>
</dbReference>
<feature type="short sequence motif" description="HXTX 2" evidence="2">
    <location>
        <begin position="119"/>
        <end position="122"/>
    </location>
</feature>
<comment type="similarity">
    <text evidence="2">Belongs to the 2H phosphoesterase superfamily. ThpR family.</text>
</comment>
<dbReference type="AlphaFoldDB" id="A0A1I3NQD6"/>
<feature type="active site" description="Proton donor" evidence="2">
    <location>
        <position position="36"/>
    </location>
</feature>
<evidence type="ECO:0000256" key="1">
    <source>
        <dbReference type="ARBA" id="ARBA00022801"/>
    </source>
</evidence>
<dbReference type="InterPro" id="IPR009097">
    <property type="entry name" value="Cyclic_Pdiesterase"/>
</dbReference>
<dbReference type="Gene3D" id="3.90.1140.10">
    <property type="entry name" value="Cyclic phosphodiesterase"/>
    <property type="match status" value="1"/>
</dbReference>
<dbReference type="InterPro" id="IPR004175">
    <property type="entry name" value="RNA_CPDase"/>
</dbReference>
<comment type="function">
    <text evidence="2">Hydrolyzes RNA 2',3'-cyclic phosphodiester to an RNA 2'-phosphomonoester.</text>
</comment>
<accession>A0A1I3NQD6</accession>
<gene>
    <name evidence="3" type="ORF">SAMN04488095_2222</name>
</gene>
<name>A0A1I3NQD6_9RHOB</name>
<dbReference type="Pfam" id="PF13563">
    <property type="entry name" value="2_5_RNA_ligase2"/>
    <property type="match status" value="1"/>
</dbReference>
<dbReference type="OrthoDB" id="9793819at2"/>